<evidence type="ECO:0000313" key="4">
    <source>
        <dbReference type="Proteomes" id="UP000095280"/>
    </source>
</evidence>
<dbReference type="SUPFAM" id="SSF52540">
    <property type="entry name" value="P-loop containing nucleoside triphosphate hydrolases"/>
    <property type="match status" value="1"/>
</dbReference>
<proteinExistence type="predicted"/>
<accession>A0A1I8FB67</accession>
<dbReference type="Pfam" id="PF00071">
    <property type="entry name" value="Ras"/>
    <property type="match status" value="1"/>
</dbReference>
<dbReference type="GO" id="GO:0005525">
    <property type="term" value="F:GTP binding"/>
    <property type="evidence" value="ECO:0007669"/>
    <property type="project" value="UniProtKB-KW"/>
</dbReference>
<dbReference type="InterPro" id="IPR003578">
    <property type="entry name" value="Small_GTPase_Rho"/>
</dbReference>
<keyword evidence="4" id="KW-1185">Reference proteome</keyword>
<evidence type="ECO:0000256" key="1">
    <source>
        <dbReference type="ARBA" id="ARBA00022741"/>
    </source>
</evidence>
<dbReference type="InterPro" id="IPR027417">
    <property type="entry name" value="P-loop_NTPase"/>
</dbReference>
<evidence type="ECO:0000313" key="5">
    <source>
        <dbReference type="WBParaSite" id="maker-unitig_27618-snap-gene-0.2-mRNA-1"/>
    </source>
</evidence>
<dbReference type="AlphaFoldDB" id="A0A1I8FB67"/>
<keyword evidence="1" id="KW-0547">Nucleotide-binding</keyword>
<organism evidence="4 5">
    <name type="scientific">Macrostomum lignano</name>
    <dbReference type="NCBI Taxonomy" id="282301"/>
    <lineage>
        <taxon>Eukaryota</taxon>
        <taxon>Metazoa</taxon>
        <taxon>Spiralia</taxon>
        <taxon>Lophotrochozoa</taxon>
        <taxon>Platyhelminthes</taxon>
        <taxon>Rhabditophora</taxon>
        <taxon>Macrostomorpha</taxon>
        <taxon>Macrostomida</taxon>
        <taxon>Macrostomidae</taxon>
        <taxon>Macrostomum</taxon>
    </lineage>
</organism>
<keyword evidence="2" id="KW-0342">GTP-binding</keyword>
<feature type="region of interest" description="Disordered" evidence="3">
    <location>
        <begin position="145"/>
        <end position="180"/>
    </location>
</feature>
<dbReference type="WBParaSite" id="maker-unitig_27618-snap-gene-0.2-mRNA-1">
    <property type="protein sequence ID" value="maker-unitig_27618-snap-gene-0.2-mRNA-1"/>
    <property type="gene ID" value="maker-unitig_27618-snap-gene-0.2"/>
</dbReference>
<dbReference type="PANTHER" id="PTHR24072">
    <property type="entry name" value="RHO FAMILY GTPASE"/>
    <property type="match status" value="1"/>
</dbReference>
<dbReference type="SMART" id="SM00174">
    <property type="entry name" value="RHO"/>
    <property type="match status" value="1"/>
</dbReference>
<reference evidence="5" key="1">
    <citation type="submission" date="2016-11" db="UniProtKB">
        <authorList>
            <consortium name="WormBaseParasite"/>
        </authorList>
    </citation>
    <scope>IDENTIFICATION</scope>
</reference>
<dbReference type="Gene3D" id="3.40.50.300">
    <property type="entry name" value="P-loop containing nucleotide triphosphate hydrolases"/>
    <property type="match status" value="1"/>
</dbReference>
<sequence>ADQKASTGRPHTVQTLQPASNETSACSQSNAYVIGDGAVGKTWPANCLCNRPVSGGVHPTVFDTYSANRVMVTAALDQGQPLPVTDTAGRSYDQLRVAQLPQTDVMIVCFALDNPVSCDIRPHPKWVPELKRHAPKAPILLVGHQEGSARRFGHTGPAAGKREKSSHRRQGAKPGQGDPSRLLPGVLLSCSIGRVKSVFDEAIRLALRRPRQTETGGISRDKDGRESFECLCTM</sequence>
<name>A0A1I8FB67_9PLAT</name>
<feature type="compositionally biased region" description="Polar residues" evidence="3">
    <location>
        <begin position="12"/>
        <end position="21"/>
    </location>
</feature>
<dbReference type="InterPro" id="IPR001806">
    <property type="entry name" value="Small_GTPase"/>
</dbReference>
<protein>
    <submittedName>
        <fullName evidence="5">Rho-related GTP-binding protein RhoU</fullName>
    </submittedName>
</protein>
<dbReference type="Proteomes" id="UP000095280">
    <property type="component" value="Unplaced"/>
</dbReference>
<dbReference type="GO" id="GO:0003924">
    <property type="term" value="F:GTPase activity"/>
    <property type="evidence" value="ECO:0007669"/>
    <property type="project" value="InterPro"/>
</dbReference>
<dbReference type="GO" id="GO:0007264">
    <property type="term" value="P:small GTPase-mediated signal transduction"/>
    <property type="evidence" value="ECO:0007669"/>
    <property type="project" value="InterPro"/>
</dbReference>
<evidence type="ECO:0000256" key="3">
    <source>
        <dbReference type="SAM" id="MobiDB-lite"/>
    </source>
</evidence>
<evidence type="ECO:0000256" key="2">
    <source>
        <dbReference type="ARBA" id="ARBA00023134"/>
    </source>
</evidence>
<feature type="region of interest" description="Disordered" evidence="3">
    <location>
        <begin position="1"/>
        <end position="21"/>
    </location>
</feature>